<dbReference type="InterPro" id="IPR029058">
    <property type="entry name" value="AB_hydrolase_fold"/>
</dbReference>
<organism evidence="5">
    <name type="scientific">Tanacetum cinerariifolium</name>
    <name type="common">Dalmatian daisy</name>
    <name type="synonym">Chrysanthemum cinerariifolium</name>
    <dbReference type="NCBI Taxonomy" id="118510"/>
    <lineage>
        <taxon>Eukaryota</taxon>
        <taxon>Viridiplantae</taxon>
        <taxon>Streptophyta</taxon>
        <taxon>Embryophyta</taxon>
        <taxon>Tracheophyta</taxon>
        <taxon>Spermatophyta</taxon>
        <taxon>Magnoliopsida</taxon>
        <taxon>eudicotyledons</taxon>
        <taxon>Gunneridae</taxon>
        <taxon>Pentapetalae</taxon>
        <taxon>asterids</taxon>
        <taxon>campanulids</taxon>
        <taxon>Asterales</taxon>
        <taxon>Asteraceae</taxon>
        <taxon>Asteroideae</taxon>
        <taxon>Anthemideae</taxon>
        <taxon>Anthemidinae</taxon>
        <taxon>Tanacetum</taxon>
    </lineage>
</organism>
<accession>A0A699GTA3</accession>
<keyword evidence="3" id="KW-1133">Transmembrane helix</keyword>
<proteinExistence type="inferred from homology"/>
<dbReference type="InterPro" id="IPR013094">
    <property type="entry name" value="AB_hydrolase_3"/>
</dbReference>
<evidence type="ECO:0000256" key="1">
    <source>
        <dbReference type="ARBA" id="ARBA00010515"/>
    </source>
</evidence>
<evidence type="ECO:0000259" key="4">
    <source>
        <dbReference type="Pfam" id="PF07859"/>
    </source>
</evidence>
<evidence type="ECO:0000313" key="5">
    <source>
        <dbReference type="EMBL" id="GEW23897.1"/>
    </source>
</evidence>
<evidence type="ECO:0000256" key="3">
    <source>
        <dbReference type="SAM" id="Phobius"/>
    </source>
</evidence>
<protein>
    <submittedName>
        <fullName evidence="5">2-hydroxyisoflavanone dehydratase-like</fullName>
    </submittedName>
</protein>
<dbReference type="Pfam" id="PF14223">
    <property type="entry name" value="Retrotran_gag_2"/>
    <property type="match status" value="1"/>
</dbReference>
<dbReference type="PROSITE" id="PS01173">
    <property type="entry name" value="LIPASE_GDXG_HIS"/>
    <property type="match status" value="1"/>
</dbReference>
<dbReference type="InterPro" id="IPR050466">
    <property type="entry name" value="Carboxylest/Gibb_receptor"/>
</dbReference>
<gene>
    <name evidence="5" type="ORF">Tci_195873</name>
</gene>
<comment type="caution">
    <text evidence="5">The sequence shown here is derived from an EMBL/GenBank/DDBJ whole genome shotgun (WGS) entry which is preliminary data.</text>
</comment>
<dbReference type="AlphaFoldDB" id="A0A699GTA3"/>
<dbReference type="PANTHER" id="PTHR23024:SF551">
    <property type="entry name" value="2-HYDROXYISOFLAVANONE DEHYDRATASE-LIKE"/>
    <property type="match status" value="1"/>
</dbReference>
<keyword evidence="3" id="KW-0812">Transmembrane</keyword>
<dbReference type="SUPFAM" id="SSF53474">
    <property type="entry name" value="alpha/beta-Hydrolases"/>
    <property type="match status" value="1"/>
</dbReference>
<dbReference type="EMBL" id="BKCJ010050384">
    <property type="protein sequence ID" value="GEW23897.1"/>
    <property type="molecule type" value="Genomic_DNA"/>
</dbReference>
<name>A0A699GTA3_TANCI</name>
<feature type="domain" description="Alpha/beta hydrolase fold-3" evidence="4">
    <location>
        <begin position="76"/>
        <end position="271"/>
    </location>
</feature>
<dbReference type="Pfam" id="PF07859">
    <property type="entry name" value="Abhydrolase_3"/>
    <property type="match status" value="1"/>
</dbReference>
<dbReference type="PANTHER" id="PTHR23024">
    <property type="entry name" value="ARYLACETAMIDE DEACETYLASE"/>
    <property type="match status" value="1"/>
</dbReference>
<comment type="similarity">
    <text evidence="1">Belongs to the 'GDXG' lipolytic enzyme family.</text>
</comment>
<evidence type="ECO:0000256" key="2">
    <source>
        <dbReference type="ARBA" id="ARBA00022801"/>
    </source>
</evidence>
<dbReference type="Gene3D" id="3.40.50.1820">
    <property type="entry name" value="alpha/beta hydrolase"/>
    <property type="match status" value="1"/>
</dbReference>
<sequence>MASNKKLVYEIPNVIRVYDDGSVERLAVAPYVAPTLNDPITGISTKDVIISPEVSARLYLPKLKPTSSQNKLIPILVYFHGGGFIIGSAFTAWEHNFLNTMVPYINALIISFEYRLAPEHLIPAAYQDCWAALEWVASHSKTNGENQEPWLVEFGDFDRLYIGGDSAGANIVHNLALKAGKERLTNDVKILGGILCCPYFWRSQSTPDESYAYKCWMLASPHAEGGIDNHMINPFVGGSFNAGFGYKKLLVVVTEKDELRNIGIKYYDAVNNSEWDDKDYSNNNHVRKFLRVLPLRWRSKVTTIEEAKELAELPLEELIGNLKVYEMVLRNDGVISMSTKEKVKSLALKAKLTRGQTSNESVYRFNRGRGDRSKGVGSSRRERNYYGYDNKNHFVDDCQKAKEKKAFIGVAWSDSDNGDQIKKYATCLMAIGFEKIKDPETMMYIKTPYEKLKDNEKRQLGKNNEANLTLYNALPCKEYEQVFMCKMAKKVWHTLIVTHQGNSQVNDYKIDLLTLQYKKFLISDEETIDSGFTRFIVIVTKAKDLAKLPLDEIIGNLKVYEMVLRNDGIISKSTKEKVKSLALKAKVTTGQTSNDSVCQDGSDEDEDEEEGFNSIVKNLSKLFKKSNRFERENGFGNGGDRPPDMSYPPVGYDVSNFLSRYIELFTPFENPERVFRSKRRLFETPGLVESSSLEFDLFFDIKERSEEEAIEIMTKTMEQYMRKTRRNYRSGPYAISDSQYINIFSETIPFPRRLHGYYCDDWKEAREVKIQETYDHTLPQKEMEPWSFTLPCFIHNVCLIKPLLT</sequence>
<dbReference type="InterPro" id="IPR002168">
    <property type="entry name" value="Lipase_GDXG_HIS_AS"/>
</dbReference>
<keyword evidence="2" id="KW-0378">Hydrolase</keyword>
<reference evidence="5" key="1">
    <citation type="journal article" date="2019" name="Sci. Rep.">
        <title>Draft genome of Tanacetum cinerariifolium, the natural source of mosquito coil.</title>
        <authorList>
            <person name="Yamashiro T."/>
            <person name="Shiraishi A."/>
            <person name="Satake H."/>
            <person name="Nakayama K."/>
        </authorList>
    </citation>
    <scope>NUCLEOTIDE SEQUENCE</scope>
</reference>
<dbReference type="GO" id="GO:0016787">
    <property type="term" value="F:hydrolase activity"/>
    <property type="evidence" value="ECO:0007669"/>
    <property type="project" value="UniProtKB-KW"/>
</dbReference>
<feature type="transmembrane region" description="Helical" evidence="3">
    <location>
        <begin position="72"/>
        <end position="93"/>
    </location>
</feature>
<keyword evidence="3" id="KW-0472">Membrane</keyword>